<dbReference type="Proteomes" id="UP000472260">
    <property type="component" value="Unassembled WGS sequence"/>
</dbReference>
<dbReference type="Gene3D" id="3.10.450.10">
    <property type="match status" value="1"/>
</dbReference>
<reference evidence="1" key="2">
    <citation type="submission" date="2025-09" db="UniProtKB">
        <authorList>
            <consortium name="Ensembl"/>
        </authorList>
    </citation>
    <scope>IDENTIFICATION</scope>
</reference>
<evidence type="ECO:0000313" key="2">
    <source>
        <dbReference type="Proteomes" id="UP000472260"/>
    </source>
</evidence>
<dbReference type="Ensembl" id="ENSSANT00000017194.1">
    <property type="protein sequence ID" value="ENSSANP00000016110.1"/>
    <property type="gene ID" value="ENSSANG00000008508.1"/>
</dbReference>
<organism evidence="1 2">
    <name type="scientific">Sinocyclocheilus anshuiensis</name>
    <dbReference type="NCBI Taxonomy" id="1608454"/>
    <lineage>
        <taxon>Eukaryota</taxon>
        <taxon>Metazoa</taxon>
        <taxon>Chordata</taxon>
        <taxon>Craniata</taxon>
        <taxon>Vertebrata</taxon>
        <taxon>Euteleostomi</taxon>
        <taxon>Actinopterygii</taxon>
        <taxon>Neopterygii</taxon>
        <taxon>Teleostei</taxon>
        <taxon>Ostariophysi</taxon>
        <taxon>Cypriniformes</taxon>
        <taxon>Cyprinidae</taxon>
        <taxon>Cyprininae</taxon>
        <taxon>Sinocyclocheilus</taxon>
    </lineage>
</organism>
<evidence type="ECO:0000313" key="1">
    <source>
        <dbReference type="Ensembl" id="ENSSANP00000016110.1"/>
    </source>
</evidence>
<accession>A0A671LAA5</accession>
<protein>
    <submittedName>
        <fullName evidence="1">Uncharacterized protein</fullName>
    </submittedName>
</protein>
<reference evidence="1" key="1">
    <citation type="submission" date="2025-08" db="UniProtKB">
        <authorList>
            <consortium name="Ensembl"/>
        </authorList>
    </citation>
    <scope>IDENTIFICATION</scope>
</reference>
<sequence>PPCSGPGASAPPSPMVKTALLTVVYCPYNSVQCDGLFLFFSQVHVGENDCAHVKVSQILPCYGEKVNLLDFQFPKKREDEIEPF</sequence>
<dbReference type="AlphaFoldDB" id="A0A671LAA5"/>
<keyword evidence="2" id="KW-1185">Reference proteome</keyword>
<proteinExistence type="predicted"/>
<name>A0A671LAA5_9TELE</name>